<feature type="transmembrane region" description="Helical" evidence="1">
    <location>
        <begin position="12"/>
        <end position="33"/>
    </location>
</feature>
<keyword evidence="1" id="KW-0812">Transmembrane</keyword>
<keyword evidence="1" id="KW-1133">Transmembrane helix</keyword>
<dbReference type="EMBL" id="CP041396">
    <property type="protein sequence ID" value="QDM12890.1"/>
    <property type="molecule type" value="Genomic_DNA"/>
</dbReference>
<evidence type="ECO:0000313" key="3">
    <source>
        <dbReference type="Proteomes" id="UP000318823"/>
    </source>
</evidence>
<keyword evidence="2" id="KW-0614">Plasmid</keyword>
<dbReference type="Proteomes" id="UP000318823">
    <property type="component" value="Plasmid unnamed1"/>
</dbReference>
<dbReference type="RefSeq" id="WP_032846890.1">
    <property type="nucleotide sequence ID" value="NZ_CP041396.1"/>
</dbReference>
<name>A0AAP9DQ24_BACOV</name>
<keyword evidence="1" id="KW-0472">Membrane</keyword>
<organism evidence="2 3">
    <name type="scientific">Bacteroides ovatus</name>
    <dbReference type="NCBI Taxonomy" id="28116"/>
    <lineage>
        <taxon>Bacteria</taxon>
        <taxon>Pseudomonadati</taxon>
        <taxon>Bacteroidota</taxon>
        <taxon>Bacteroidia</taxon>
        <taxon>Bacteroidales</taxon>
        <taxon>Bacteroidaceae</taxon>
        <taxon>Bacteroides</taxon>
    </lineage>
</organism>
<proteinExistence type="predicted"/>
<geneLocation type="plasmid" evidence="2 3">
    <name>unnamed1</name>
</geneLocation>
<sequence length="174" mass="20282">METIVIKELLCSFIYGCIGGFVIVLPYIIYVQFKNRRRLNKWSEYAEIKNVEIEQALKSFNQRIMAKGDVWSDSSYIEVLVKDDEIDYLILAPGMCDKMYIGEKIVIDQGFIRLPGYMNEVFSESTIKRSIEQEERYFSSSNLLFILITDKIHHDNYIGFQGKVVPEDGVFYSN</sequence>
<evidence type="ECO:0000313" key="2">
    <source>
        <dbReference type="EMBL" id="QDM12890.1"/>
    </source>
</evidence>
<accession>A0AAP9DQ24</accession>
<evidence type="ECO:0000256" key="1">
    <source>
        <dbReference type="SAM" id="Phobius"/>
    </source>
</evidence>
<dbReference type="AlphaFoldDB" id="A0AAP9DQ24"/>
<protein>
    <submittedName>
        <fullName evidence="2">Uncharacterized protein</fullName>
    </submittedName>
</protein>
<reference evidence="3" key="1">
    <citation type="journal article" date="2018" name="J. Anim. Genet.">
        <title>Acquired interbacterial defense systems protect against interspecies antagonism in the human gut microbiome.</title>
        <authorList>
            <person name="Ross B.D."/>
            <person name="Verster A.J."/>
            <person name="Radey M.C."/>
            <person name="Schmidtke D.T."/>
            <person name="Pope C.E."/>
            <person name="Hoffman L.R."/>
            <person name="Hajjar A."/>
            <person name="Peterson S.B."/>
            <person name="Borenstein E."/>
            <person name="Mougous J."/>
        </authorList>
    </citation>
    <scope>NUCLEOTIDE SEQUENCE [LARGE SCALE GENOMIC DNA]</scope>
    <source>
        <strain evidence="3">3725 D1 iv</strain>
        <plasmid evidence="3">unnamed1</plasmid>
    </source>
</reference>
<gene>
    <name evidence="2" type="ORF">DYI28_29835</name>
</gene>